<feature type="binding site" evidence="3">
    <location>
        <position position="81"/>
    </location>
    <ligand>
        <name>Fe cation</name>
        <dbReference type="ChEBI" id="CHEBI:24875"/>
    </ligand>
</feature>
<feature type="binding site" evidence="3">
    <location>
        <position position="217"/>
    </location>
    <ligand>
        <name>Fe cation</name>
        <dbReference type="ChEBI" id="CHEBI:24875"/>
    </ligand>
</feature>
<keyword evidence="3" id="KW-0408">Iron</keyword>
<dbReference type="GO" id="GO:0030288">
    <property type="term" value="C:outer membrane-bounded periplasmic space"/>
    <property type="evidence" value="ECO:0007669"/>
    <property type="project" value="TreeGrafter"/>
</dbReference>
<reference evidence="5 6" key="1">
    <citation type="submission" date="2014-08" db="EMBL/GenBank/DDBJ databases">
        <authorList>
            <person name="Hassan Y.I."/>
            <person name="Lepp D."/>
            <person name="Zhou T."/>
        </authorList>
    </citation>
    <scope>NUCLEOTIDE SEQUENCE [LARGE SCALE GENOMIC DNA]</scope>
    <source>
        <strain evidence="5 6">IFO13584</strain>
    </source>
</reference>
<keyword evidence="2 4" id="KW-0732">Signal</keyword>
<evidence type="ECO:0000256" key="2">
    <source>
        <dbReference type="ARBA" id="ARBA00022729"/>
    </source>
</evidence>
<evidence type="ECO:0000256" key="4">
    <source>
        <dbReference type="SAM" id="SignalP"/>
    </source>
</evidence>
<comment type="similarity">
    <text evidence="1">Belongs to the bacterial solute-binding protein 1 family.</text>
</comment>
<dbReference type="RefSeq" id="WP_035078069.1">
    <property type="nucleotide sequence ID" value="NZ_JQGC01000001.1"/>
</dbReference>
<dbReference type="InterPro" id="IPR026045">
    <property type="entry name" value="Ferric-bd"/>
</dbReference>
<organism evidence="5 6">
    <name type="scientific">Devosia riboflavina</name>
    <dbReference type="NCBI Taxonomy" id="46914"/>
    <lineage>
        <taxon>Bacteria</taxon>
        <taxon>Pseudomonadati</taxon>
        <taxon>Pseudomonadota</taxon>
        <taxon>Alphaproteobacteria</taxon>
        <taxon>Hyphomicrobiales</taxon>
        <taxon>Devosiaceae</taxon>
        <taxon>Devosia</taxon>
    </lineage>
</organism>
<dbReference type="AlphaFoldDB" id="A0A087M7J4"/>
<dbReference type="EMBL" id="JQGC01000001">
    <property type="protein sequence ID" value="KFL32847.1"/>
    <property type="molecule type" value="Genomic_DNA"/>
</dbReference>
<comment type="caution">
    <text evidence="5">The sequence shown here is derived from an EMBL/GenBank/DDBJ whole genome shotgun (WGS) entry which is preliminary data.</text>
</comment>
<dbReference type="PIRSF" id="PIRSF002825">
    <property type="entry name" value="CfbpA"/>
    <property type="match status" value="1"/>
</dbReference>
<dbReference type="PANTHER" id="PTHR30006:SF15">
    <property type="entry name" value="IRON-UTILIZATION PERIPLASMIC PROTEIN"/>
    <property type="match status" value="1"/>
</dbReference>
<evidence type="ECO:0000313" key="5">
    <source>
        <dbReference type="EMBL" id="KFL32847.1"/>
    </source>
</evidence>
<dbReference type="PANTHER" id="PTHR30006">
    <property type="entry name" value="THIAMINE-BINDING PERIPLASMIC PROTEIN-RELATED"/>
    <property type="match status" value="1"/>
</dbReference>
<name>A0A087M7J4_9HYPH</name>
<dbReference type="Proteomes" id="UP000028981">
    <property type="component" value="Unassembled WGS sequence"/>
</dbReference>
<evidence type="ECO:0000313" key="6">
    <source>
        <dbReference type="Proteomes" id="UP000028981"/>
    </source>
</evidence>
<protein>
    <submittedName>
        <fullName evidence="5">Iron ABC transporter substrate-binding protein</fullName>
    </submittedName>
</protein>
<evidence type="ECO:0000256" key="1">
    <source>
        <dbReference type="ARBA" id="ARBA00008520"/>
    </source>
</evidence>
<keyword evidence="3" id="KW-0479">Metal-binding</keyword>
<dbReference type="OrthoDB" id="9769567at2"/>
<dbReference type="Pfam" id="PF13343">
    <property type="entry name" value="SBP_bac_6"/>
    <property type="match status" value="1"/>
</dbReference>
<feature type="signal peptide" evidence="4">
    <location>
        <begin position="1"/>
        <end position="21"/>
    </location>
</feature>
<evidence type="ECO:0000256" key="3">
    <source>
        <dbReference type="PIRSR" id="PIRSR002825-1"/>
    </source>
</evidence>
<dbReference type="STRING" id="46914.JP75_01515"/>
<dbReference type="GO" id="GO:0046872">
    <property type="term" value="F:metal ion binding"/>
    <property type="evidence" value="ECO:0007669"/>
    <property type="project" value="UniProtKB-KW"/>
</dbReference>
<proteinExistence type="inferred from homology"/>
<sequence>MTRTFLATLALTLTLAAPALAQDNGLTVYTSQHQALTQEWADAFTAKTGIPVAIRKGTDVLMANQIVQEGLNSPADIFLTENSPAMMMVQDADLFLPVAPETLANTPEQFRPQSGMWTGIAARTTMLVYNTEMISEDELPVSMLDLAKPEWQGRWGAAPAGADFQAIVSALLELRGTEETANWLVGLKQNALPYRGNFEAMRGANVGEVAAALIYNYYYFGDQAGTGESSDKLKVHYFANKDPGAFVSVSGGGVLKASDNPEAAQQFLAFVTGPEGQAILRDGHSYEYAIASGIEPNPALPPLSSIDSPDVDPSLLNAQEVVQLMTAAGVI</sequence>
<dbReference type="CDD" id="cd13543">
    <property type="entry name" value="PBP2_Fbp"/>
    <property type="match status" value="1"/>
</dbReference>
<feature type="binding site" evidence="3">
    <location>
        <position position="33"/>
    </location>
    <ligand>
        <name>Fe cation</name>
        <dbReference type="ChEBI" id="CHEBI:24875"/>
    </ligand>
</feature>
<dbReference type="Gene3D" id="3.40.190.10">
    <property type="entry name" value="Periplasmic binding protein-like II"/>
    <property type="match status" value="2"/>
</dbReference>
<feature type="chain" id="PRO_5001825995" evidence="4">
    <location>
        <begin position="22"/>
        <end position="331"/>
    </location>
</feature>
<gene>
    <name evidence="5" type="ORF">JP75_01515</name>
</gene>
<dbReference type="SUPFAM" id="SSF53850">
    <property type="entry name" value="Periplasmic binding protein-like II"/>
    <property type="match status" value="1"/>
</dbReference>
<keyword evidence="6" id="KW-1185">Reference proteome</keyword>
<accession>A0A087M7J4</accession>
<feature type="binding site" evidence="3">
    <location>
        <position position="218"/>
    </location>
    <ligand>
        <name>Fe cation</name>
        <dbReference type="ChEBI" id="CHEBI:24875"/>
    </ligand>
</feature>